<protein>
    <recommendedName>
        <fullName evidence="2">SWIM-type domain-containing protein</fullName>
    </recommendedName>
</protein>
<dbReference type="RefSeq" id="WP_184528991.1">
    <property type="nucleotide sequence ID" value="NZ_JACHGK010000018.1"/>
</dbReference>
<comment type="caution">
    <text evidence="3">The sequence shown here is derived from an EMBL/GenBank/DDBJ whole genome shotgun (WGS) entry which is preliminary data.</text>
</comment>
<accession>A0A7X0HUT1</accession>
<evidence type="ECO:0000259" key="2">
    <source>
        <dbReference type="PROSITE" id="PS50966"/>
    </source>
</evidence>
<keyword evidence="1" id="KW-0863">Zinc-finger</keyword>
<dbReference type="InterPro" id="IPR007527">
    <property type="entry name" value="Znf_SWIM"/>
</dbReference>
<sequence>MSGIPEGYLEPLQYFSDYMRERLAPDVQEDANVVQKGLHLYRQGAVTSVKLDRGLAAAAVQDVAPVKVTLDLDLPPMSECTCPGDGICRHITAAFFQLLSYERSVAEWVDAWRKPLKEKQAAKSWGLERAKDLLKTAGLIKPNYSQWVNTFRESFDLIMRGQGDPKPHVIPDLFETYYRRLKAGAPLKQEWKNLYFLVASIVSFIKLLELSHDLGHDEETVNKQYRDLFQMSMNDITKLSDSISVQALPFDFDDFIEQLKDETNALLASDYMIEYDRIHLYCLLWTRLFKKKNWREEQLIEHLKNYDRSLAQTVAIIHLHLLLKNDDEAMTLIKSCAENITPYFFYWMDLLTEGKEWLRMDPYLTEFVARIRAFLALEGDYYACRDFTRMVLQSALPFCAETRRTELFEKALYEMLPYSFREYEDFLFEKKDFAKWMELQTYIGLKMESLSKGQIKVLQDEAPELLLPLYHQAVQLHIDVKNREHYQEAVRKLKKLRTLYKKMKRVEEWEEFLELLMMRTKRLRAFHEECKRGKLIDA</sequence>
<feature type="domain" description="SWIM-type" evidence="2">
    <location>
        <begin position="66"/>
        <end position="99"/>
    </location>
</feature>
<keyword evidence="1" id="KW-0479">Metal-binding</keyword>
<keyword evidence="4" id="KW-1185">Reference proteome</keyword>
<dbReference type="Proteomes" id="UP000531594">
    <property type="component" value="Unassembled WGS sequence"/>
</dbReference>
<name>A0A7X0HUT1_9BACI</name>
<reference evidence="3 4" key="1">
    <citation type="submission" date="2020-08" db="EMBL/GenBank/DDBJ databases">
        <title>Genomic Encyclopedia of Type Strains, Phase IV (KMG-IV): sequencing the most valuable type-strain genomes for metagenomic binning, comparative biology and taxonomic classification.</title>
        <authorList>
            <person name="Goeker M."/>
        </authorList>
    </citation>
    <scope>NUCLEOTIDE SEQUENCE [LARGE SCALE GENOMIC DNA]</scope>
    <source>
        <strain evidence="3 4">DSM 5391</strain>
    </source>
</reference>
<dbReference type="PROSITE" id="PS50966">
    <property type="entry name" value="ZF_SWIM"/>
    <property type="match status" value="1"/>
</dbReference>
<dbReference type="GO" id="GO:0008270">
    <property type="term" value="F:zinc ion binding"/>
    <property type="evidence" value="ECO:0007669"/>
    <property type="project" value="UniProtKB-KW"/>
</dbReference>
<dbReference type="AlphaFoldDB" id="A0A7X0HUT1"/>
<proteinExistence type="predicted"/>
<evidence type="ECO:0000256" key="1">
    <source>
        <dbReference type="PROSITE-ProRule" id="PRU00325"/>
    </source>
</evidence>
<gene>
    <name evidence="3" type="ORF">HNR53_003913</name>
</gene>
<evidence type="ECO:0000313" key="3">
    <source>
        <dbReference type="EMBL" id="MBB6447234.1"/>
    </source>
</evidence>
<dbReference type="EMBL" id="JACHGK010000018">
    <property type="protein sequence ID" value="MBB6447234.1"/>
    <property type="molecule type" value="Genomic_DNA"/>
</dbReference>
<keyword evidence="1" id="KW-0862">Zinc</keyword>
<organism evidence="3 4">
    <name type="scientific">Bacillus benzoevorans</name>
    <dbReference type="NCBI Taxonomy" id="1456"/>
    <lineage>
        <taxon>Bacteria</taxon>
        <taxon>Bacillati</taxon>
        <taxon>Bacillota</taxon>
        <taxon>Bacilli</taxon>
        <taxon>Bacillales</taxon>
        <taxon>Bacillaceae</taxon>
        <taxon>Bacillus</taxon>
    </lineage>
</organism>
<evidence type="ECO:0000313" key="4">
    <source>
        <dbReference type="Proteomes" id="UP000531594"/>
    </source>
</evidence>